<dbReference type="AlphaFoldDB" id="A0A5C1QM19"/>
<keyword evidence="9" id="KW-0282">Flagellum</keyword>
<dbReference type="InterPro" id="IPR053927">
    <property type="entry name" value="FlgK_helical"/>
</dbReference>
<dbReference type="GO" id="GO:0044780">
    <property type="term" value="P:bacterial-type flagellum assembly"/>
    <property type="evidence" value="ECO:0007669"/>
    <property type="project" value="InterPro"/>
</dbReference>
<protein>
    <recommendedName>
        <fullName evidence="4">Flagellar hook-associated protein 1</fullName>
    </recommendedName>
</protein>
<evidence type="ECO:0000256" key="2">
    <source>
        <dbReference type="ARBA" id="ARBA00004613"/>
    </source>
</evidence>
<feature type="domain" description="Flagellar hook-associated protein FlgK helical" evidence="8">
    <location>
        <begin position="104"/>
        <end position="330"/>
    </location>
</feature>
<dbReference type="OrthoDB" id="9802553at2"/>
<reference evidence="9 10" key="1">
    <citation type="submission" date="2019-02" db="EMBL/GenBank/DDBJ databases">
        <title>Complete Genome Sequence and Methylome Analysis of free living Spirochaetas.</title>
        <authorList>
            <person name="Fomenkov A."/>
            <person name="Dubinina G."/>
            <person name="Leshcheva N."/>
            <person name="Mikheeva N."/>
            <person name="Grabovich M."/>
            <person name="Vincze T."/>
            <person name="Roberts R.J."/>
        </authorList>
    </citation>
    <scope>NUCLEOTIDE SEQUENCE [LARGE SCALE GENOMIC DNA]</scope>
    <source>
        <strain evidence="9 10">K2</strain>
    </source>
</reference>
<dbReference type="Pfam" id="PF22638">
    <property type="entry name" value="FlgK_D1"/>
    <property type="match status" value="1"/>
</dbReference>
<dbReference type="PRINTS" id="PR01005">
    <property type="entry name" value="FLGHOOKAP1"/>
</dbReference>
<sequence>MGSTFSGIELGKRSLQAHTQGLQTIGHNLSNASTEGYSRQRVQLSATDPIYMPQLNRAERPGQVGQGVDVTTVERIKDILLENRVIAQGDESGYWETRDQYLLMVEQIYNEPYDTSVRSLMDKFWDGWQELSVNPEEIPSRQAVLKRGESLMDGINSRYRRLKETRSMLNDDVAVSVGEVNSILKDISRLNEQIVKSKAVGDNPNDMLDSRDLLVEKLSAYINITVDNRDSDEFQIHTQGMHLIQGKQVHLLSTEPNPLNEGYNDITWEQTGQNVDIRNGKLAALIELRDGDVRGEIQKLNTMTVNFTDMVNEVHSNAFAANGKTGLNFFNELPFVNNNLGNYDRSGDGEFDSSYIFRFKGNNVLDPEQQTGLQGTISLNGPSGNIDVNYYPTDRVSDIVDRINNSGAEVKALINRDGKLLLKASSSEDMENPDFVIRHVEDSGQFLSGYTGILSGSGPDNAYDWEQADAVLGLRDIEYAVAPLSHPAGWMGINKTLQADPASIASGYGVGGREGLPGDGSAALEIATLRNKPVMVGPSNTFDDYFAEAVASIGLKGEVAQQANESQQLVMKDLKDFQSSISGVNMDEEIAEMIKFQHGYNATARFVNEINDMLDTIINRMGV</sequence>
<dbReference type="EMBL" id="CP036150">
    <property type="protein sequence ID" value="QEN07202.1"/>
    <property type="molecule type" value="Genomic_DNA"/>
</dbReference>
<dbReference type="Proteomes" id="UP000324209">
    <property type="component" value="Chromosome"/>
</dbReference>
<dbReference type="GO" id="GO:0005198">
    <property type="term" value="F:structural molecule activity"/>
    <property type="evidence" value="ECO:0007669"/>
    <property type="project" value="InterPro"/>
</dbReference>
<dbReference type="GO" id="GO:0005576">
    <property type="term" value="C:extracellular region"/>
    <property type="evidence" value="ECO:0007669"/>
    <property type="project" value="UniProtKB-SubCell"/>
</dbReference>
<evidence type="ECO:0000259" key="8">
    <source>
        <dbReference type="Pfam" id="PF22638"/>
    </source>
</evidence>
<evidence type="ECO:0000313" key="9">
    <source>
        <dbReference type="EMBL" id="QEN07202.1"/>
    </source>
</evidence>
<feature type="domain" description="Flagellar basal-body/hook protein C-terminal" evidence="7">
    <location>
        <begin position="581"/>
        <end position="619"/>
    </location>
</feature>
<dbReference type="NCBIfam" id="TIGR02492">
    <property type="entry name" value="flgK_ends"/>
    <property type="match status" value="1"/>
</dbReference>
<dbReference type="InterPro" id="IPR010930">
    <property type="entry name" value="Flg_bb/hook_C_dom"/>
</dbReference>
<accession>A0A5C1QM19</accession>
<dbReference type="Pfam" id="PF06429">
    <property type="entry name" value="Flg_bbr_C"/>
    <property type="match status" value="1"/>
</dbReference>
<evidence type="ECO:0000313" key="10">
    <source>
        <dbReference type="Proteomes" id="UP000324209"/>
    </source>
</evidence>
<dbReference type="InterPro" id="IPR010810">
    <property type="entry name" value="Flagellin_hook_IN_motif"/>
</dbReference>
<dbReference type="InterPro" id="IPR002371">
    <property type="entry name" value="FlgK"/>
</dbReference>
<gene>
    <name evidence="9" type="primary">flgK</name>
    <name evidence="9" type="ORF">EXM22_04050</name>
</gene>
<dbReference type="PANTHER" id="PTHR30033:SF1">
    <property type="entry name" value="FLAGELLAR HOOK-ASSOCIATED PROTEIN 1"/>
    <property type="match status" value="1"/>
</dbReference>
<evidence type="ECO:0000259" key="7">
    <source>
        <dbReference type="Pfam" id="PF06429"/>
    </source>
</evidence>
<name>A0A5C1QM19_9SPIO</name>
<comment type="similarity">
    <text evidence="3">Belongs to the flagella basal body rod proteins family.</text>
</comment>
<keyword evidence="9" id="KW-0969">Cilium</keyword>
<evidence type="ECO:0000256" key="3">
    <source>
        <dbReference type="ARBA" id="ARBA00009677"/>
    </source>
</evidence>
<evidence type="ECO:0000256" key="1">
    <source>
        <dbReference type="ARBA" id="ARBA00004365"/>
    </source>
</evidence>
<keyword evidence="5" id="KW-0964">Secreted</keyword>
<dbReference type="GO" id="GO:0009424">
    <property type="term" value="C:bacterial-type flagellum hook"/>
    <property type="evidence" value="ECO:0007669"/>
    <property type="project" value="InterPro"/>
</dbReference>
<dbReference type="SUPFAM" id="SSF64518">
    <property type="entry name" value="Phase 1 flagellin"/>
    <property type="match status" value="1"/>
</dbReference>
<dbReference type="KEGG" id="ock:EXM22_04050"/>
<evidence type="ECO:0000256" key="4">
    <source>
        <dbReference type="ARBA" id="ARBA00016244"/>
    </source>
</evidence>
<keyword evidence="9" id="KW-0966">Cell projection</keyword>
<dbReference type="RefSeq" id="WP_149485284.1">
    <property type="nucleotide sequence ID" value="NZ_CP036150.1"/>
</dbReference>
<organism evidence="9 10">
    <name type="scientific">Oceanispirochaeta crateris</name>
    <dbReference type="NCBI Taxonomy" id="2518645"/>
    <lineage>
        <taxon>Bacteria</taxon>
        <taxon>Pseudomonadati</taxon>
        <taxon>Spirochaetota</taxon>
        <taxon>Spirochaetia</taxon>
        <taxon>Spirochaetales</taxon>
        <taxon>Spirochaetaceae</taxon>
        <taxon>Oceanispirochaeta</taxon>
    </lineage>
</organism>
<evidence type="ECO:0000256" key="6">
    <source>
        <dbReference type="ARBA" id="ARBA00023143"/>
    </source>
</evidence>
<dbReference type="Pfam" id="PF07196">
    <property type="entry name" value="Flagellin_IN"/>
    <property type="match status" value="1"/>
</dbReference>
<keyword evidence="6" id="KW-0975">Bacterial flagellum</keyword>
<dbReference type="PANTHER" id="PTHR30033">
    <property type="entry name" value="FLAGELLAR HOOK-ASSOCIATED PROTEIN 1"/>
    <property type="match status" value="1"/>
</dbReference>
<keyword evidence="10" id="KW-1185">Reference proteome</keyword>
<proteinExistence type="inferred from homology"/>
<comment type="subcellular location">
    <subcellularLocation>
        <location evidence="1">Bacterial flagellum</location>
    </subcellularLocation>
    <subcellularLocation>
        <location evidence="2">Secreted</location>
    </subcellularLocation>
</comment>
<evidence type="ECO:0000256" key="5">
    <source>
        <dbReference type="ARBA" id="ARBA00022525"/>
    </source>
</evidence>